<comment type="caution">
    <text evidence="1">The sequence shown here is derived from an EMBL/GenBank/DDBJ whole genome shotgun (WGS) entry which is preliminary data.</text>
</comment>
<feature type="non-terminal residue" evidence="1">
    <location>
        <position position="67"/>
    </location>
</feature>
<organism evidence="1 2">
    <name type="scientific">Diploscapter pachys</name>
    <dbReference type="NCBI Taxonomy" id="2018661"/>
    <lineage>
        <taxon>Eukaryota</taxon>
        <taxon>Metazoa</taxon>
        <taxon>Ecdysozoa</taxon>
        <taxon>Nematoda</taxon>
        <taxon>Chromadorea</taxon>
        <taxon>Rhabditida</taxon>
        <taxon>Rhabditina</taxon>
        <taxon>Rhabditomorpha</taxon>
        <taxon>Rhabditoidea</taxon>
        <taxon>Rhabditidae</taxon>
        <taxon>Diploscapter</taxon>
    </lineage>
</organism>
<name>A0A2A2KU84_9BILA</name>
<dbReference type="Proteomes" id="UP000218231">
    <property type="component" value="Unassembled WGS sequence"/>
</dbReference>
<dbReference type="AlphaFoldDB" id="A0A2A2KU84"/>
<sequence length="67" mass="8100">MGTFTIPYYLRSCFWDKRGKWALTVVAAYLCVCYHDREIARYSMMKGQTRLYQDWAKRLPKDADPWK</sequence>
<proteinExistence type="predicted"/>
<evidence type="ECO:0000313" key="1">
    <source>
        <dbReference type="EMBL" id="PAV77525.1"/>
    </source>
</evidence>
<dbReference type="EMBL" id="LIAE01007695">
    <property type="protein sequence ID" value="PAV77525.1"/>
    <property type="molecule type" value="Genomic_DNA"/>
</dbReference>
<reference evidence="1 2" key="1">
    <citation type="journal article" date="2017" name="Curr. Biol.">
        <title>Genome architecture and evolution of a unichromosomal asexual nematode.</title>
        <authorList>
            <person name="Fradin H."/>
            <person name="Zegar C."/>
            <person name="Gutwein M."/>
            <person name="Lucas J."/>
            <person name="Kovtun M."/>
            <person name="Corcoran D."/>
            <person name="Baugh L.R."/>
            <person name="Kiontke K."/>
            <person name="Gunsalus K."/>
            <person name="Fitch D.H."/>
            <person name="Piano F."/>
        </authorList>
    </citation>
    <scope>NUCLEOTIDE SEQUENCE [LARGE SCALE GENOMIC DNA]</scope>
    <source>
        <strain evidence="1">PF1309</strain>
    </source>
</reference>
<evidence type="ECO:0000313" key="2">
    <source>
        <dbReference type="Proteomes" id="UP000218231"/>
    </source>
</evidence>
<accession>A0A2A2KU84</accession>
<protein>
    <submittedName>
        <fullName evidence="1">Uncharacterized protein</fullName>
    </submittedName>
</protein>
<dbReference type="OrthoDB" id="5784773at2759"/>
<gene>
    <name evidence="1" type="ORF">WR25_02550</name>
</gene>
<keyword evidence="2" id="KW-1185">Reference proteome</keyword>